<dbReference type="InterPro" id="IPR020846">
    <property type="entry name" value="MFS_dom"/>
</dbReference>
<feature type="transmembrane region" description="Helical" evidence="6">
    <location>
        <begin position="324"/>
        <end position="345"/>
    </location>
</feature>
<sequence length="538" mass="58258">MILRESISPEHTIGALHLGTLPDSLTWTSYLETPRGHVTWAPLMSKASLGHLTMEVKKEGEKPQERRKRLLRQLTKVLQAALGSCMMGTLFTFPSVVSSDFANYNTTIYGTTISMEGYVDMIGSMVMAGSLPGAWLTAFVAFRLGRRWSMIVNGVVAVVGWLGVALLPTIAAASKFLSPVYVHCEPSVSARCVSGMALGGLSVVINAYSAELADVDVRGMMSVALNMGIFSGQLFTVCIGYGVRYYVVALVDALIPVAFVLCLIWLPESPSILVLKGKEEEAKRVLLDLRGEHADLQAEIQSYKDMNTAMQNGPSWRGLLIPQVLRSLAIVSTLFVLTTFSGFMVLNANASRMFEAAGSTVDGSLSAIVIMIVQFGAAFAGFFLMDKIGRKNILYVGFFLMGIALVALAIFVSVTQQAEIKSVDEELLVLSEAAPEQRRGGWVPLACLVVSQAGVALGVNLMPFLLSQEYFPTSIRSQASSICFTVWTIANFALLQLYTPMAVGLTQPGLYGFYASVCVSGIIFTVFFIRETMGERVG</sequence>
<accession>A0A8J5JVA6</accession>
<dbReference type="Gene3D" id="1.20.1250.20">
    <property type="entry name" value="MFS general substrate transporter like domains"/>
    <property type="match status" value="1"/>
</dbReference>
<evidence type="ECO:0000256" key="1">
    <source>
        <dbReference type="ARBA" id="ARBA00004141"/>
    </source>
</evidence>
<reference evidence="8" key="1">
    <citation type="journal article" date="2021" name="Sci. Adv.">
        <title>The American lobster genome reveals insights on longevity, neural, and immune adaptations.</title>
        <authorList>
            <person name="Polinski J.M."/>
            <person name="Zimin A.V."/>
            <person name="Clark K.F."/>
            <person name="Kohn A.B."/>
            <person name="Sadowski N."/>
            <person name="Timp W."/>
            <person name="Ptitsyn A."/>
            <person name="Khanna P."/>
            <person name="Romanova D.Y."/>
            <person name="Williams P."/>
            <person name="Greenwood S.J."/>
            <person name="Moroz L.L."/>
            <person name="Walt D.R."/>
            <person name="Bodnar A.G."/>
        </authorList>
    </citation>
    <scope>NUCLEOTIDE SEQUENCE</scope>
    <source>
        <strain evidence="8">GMGI-L3</strain>
    </source>
</reference>
<feature type="transmembrane region" description="Helical" evidence="6">
    <location>
        <begin position="442"/>
        <end position="467"/>
    </location>
</feature>
<protein>
    <submittedName>
        <fullName evidence="8">Facilitated trehalose transporter Tret1-2-like 1</fullName>
    </submittedName>
</protein>
<keyword evidence="9" id="KW-1185">Reference proteome</keyword>
<feature type="transmembrane region" description="Helical" evidence="6">
    <location>
        <begin position="117"/>
        <end position="142"/>
    </location>
</feature>
<keyword evidence="2 6" id="KW-0812">Transmembrane</keyword>
<gene>
    <name evidence="8" type="primary">Tret1-2-L1</name>
    <name evidence="8" type="ORF">Hamer_G007492</name>
</gene>
<dbReference type="PANTHER" id="PTHR48021:SF1">
    <property type="entry name" value="GH07001P-RELATED"/>
    <property type="match status" value="1"/>
</dbReference>
<feature type="transmembrane region" description="Helical" evidence="6">
    <location>
        <begin position="188"/>
        <end position="208"/>
    </location>
</feature>
<keyword evidence="4 6" id="KW-0472">Membrane</keyword>
<feature type="transmembrane region" description="Helical" evidence="6">
    <location>
        <begin position="248"/>
        <end position="266"/>
    </location>
</feature>
<feature type="transmembrane region" description="Helical" evidence="6">
    <location>
        <begin position="479"/>
        <end position="498"/>
    </location>
</feature>
<feature type="transmembrane region" description="Helical" evidence="6">
    <location>
        <begin position="392"/>
        <end position="414"/>
    </location>
</feature>
<dbReference type="PANTHER" id="PTHR48021">
    <property type="match status" value="1"/>
</dbReference>
<proteinExistence type="predicted"/>
<evidence type="ECO:0000256" key="6">
    <source>
        <dbReference type="SAM" id="Phobius"/>
    </source>
</evidence>
<dbReference type="GO" id="GO:0016020">
    <property type="term" value="C:membrane"/>
    <property type="evidence" value="ECO:0007669"/>
    <property type="project" value="UniProtKB-SubCell"/>
</dbReference>
<dbReference type="PROSITE" id="PS00217">
    <property type="entry name" value="SUGAR_TRANSPORT_2"/>
    <property type="match status" value="1"/>
</dbReference>
<comment type="caution">
    <text evidence="8">The sequence shown here is derived from an EMBL/GenBank/DDBJ whole genome shotgun (WGS) entry which is preliminary data.</text>
</comment>
<dbReference type="AlphaFoldDB" id="A0A8J5JVA6"/>
<evidence type="ECO:0000256" key="2">
    <source>
        <dbReference type="ARBA" id="ARBA00022692"/>
    </source>
</evidence>
<dbReference type="PROSITE" id="PS00216">
    <property type="entry name" value="SUGAR_TRANSPORT_1"/>
    <property type="match status" value="1"/>
</dbReference>
<evidence type="ECO:0000313" key="8">
    <source>
        <dbReference type="EMBL" id="KAG7161834.1"/>
    </source>
</evidence>
<evidence type="ECO:0000313" key="9">
    <source>
        <dbReference type="Proteomes" id="UP000747542"/>
    </source>
</evidence>
<name>A0A8J5JVA6_HOMAM</name>
<feature type="domain" description="Major facilitator superfamily (MFS) profile" evidence="7">
    <location>
        <begin position="76"/>
        <end position="533"/>
    </location>
</feature>
<comment type="subcellular location">
    <subcellularLocation>
        <location evidence="1">Membrane</location>
        <topology evidence="1">Multi-pass membrane protein</topology>
    </subcellularLocation>
</comment>
<feature type="transmembrane region" description="Helical" evidence="6">
    <location>
        <begin position="154"/>
        <end position="176"/>
    </location>
</feature>
<evidence type="ECO:0000256" key="4">
    <source>
        <dbReference type="ARBA" id="ARBA00023136"/>
    </source>
</evidence>
<dbReference type="InterPro" id="IPR005828">
    <property type="entry name" value="MFS_sugar_transport-like"/>
</dbReference>
<dbReference type="Pfam" id="PF00083">
    <property type="entry name" value="Sugar_tr"/>
    <property type="match status" value="1"/>
</dbReference>
<dbReference type="Proteomes" id="UP000747542">
    <property type="component" value="Unassembled WGS sequence"/>
</dbReference>
<organism evidence="8 9">
    <name type="scientific">Homarus americanus</name>
    <name type="common">American lobster</name>
    <dbReference type="NCBI Taxonomy" id="6706"/>
    <lineage>
        <taxon>Eukaryota</taxon>
        <taxon>Metazoa</taxon>
        <taxon>Ecdysozoa</taxon>
        <taxon>Arthropoda</taxon>
        <taxon>Crustacea</taxon>
        <taxon>Multicrustacea</taxon>
        <taxon>Malacostraca</taxon>
        <taxon>Eumalacostraca</taxon>
        <taxon>Eucarida</taxon>
        <taxon>Decapoda</taxon>
        <taxon>Pleocyemata</taxon>
        <taxon>Astacidea</taxon>
        <taxon>Nephropoidea</taxon>
        <taxon>Nephropidae</taxon>
        <taxon>Homarus</taxon>
    </lineage>
</organism>
<dbReference type="EMBL" id="JAHLQT010028808">
    <property type="protein sequence ID" value="KAG7161834.1"/>
    <property type="molecule type" value="Genomic_DNA"/>
</dbReference>
<dbReference type="SUPFAM" id="SSF103473">
    <property type="entry name" value="MFS general substrate transporter"/>
    <property type="match status" value="1"/>
</dbReference>
<keyword evidence="3 6" id="KW-1133">Transmembrane helix</keyword>
<dbReference type="InterPro" id="IPR036259">
    <property type="entry name" value="MFS_trans_sf"/>
</dbReference>
<dbReference type="GO" id="GO:0022857">
    <property type="term" value="F:transmembrane transporter activity"/>
    <property type="evidence" value="ECO:0007669"/>
    <property type="project" value="InterPro"/>
</dbReference>
<feature type="transmembrane region" description="Helical" evidence="6">
    <location>
        <begin position="77"/>
        <end position="97"/>
    </location>
</feature>
<feature type="transmembrane region" description="Helical" evidence="6">
    <location>
        <begin position="510"/>
        <end position="529"/>
    </location>
</feature>
<feature type="coiled-coil region" evidence="5">
    <location>
        <begin position="279"/>
        <end position="306"/>
    </location>
</feature>
<evidence type="ECO:0000256" key="3">
    <source>
        <dbReference type="ARBA" id="ARBA00022989"/>
    </source>
</evidence>
<dbReference type="InterPro" id="IPR050549">
    <property type="entry name" value="MFS_Trehalose_Transporter"/>
</dbReference>
<dbReference type="InterPro" id="IPR005829">
    <property type="entry name" value="Sugar_transporter_CS"/>
</dbReference>
<feature type="transmembrane region" description="Helical" evidence="6">
    <location>
        <begin position="365"/>
        <end position="385"/>
    </location>
</feature>
<dbReference type="PROSITE" id="PS50850">
    <property type="entry name" value="MFS"/>
    <property type="match status" value="1"/>
</dbReference>
<keyword evidence="5" id="KW-0175">Coiled coil</keyword>
<evidence type="ECO:0000259" key="7">
    <source>
        <dbReference type="PROSITE" id="PS50850"/>
    </source>
</evidence>
<feature type="transmembrane region" description="Helical" evidence="6">
    <location>
        <begin position="220"/>
        <end position="242"/>
    </location>
</feature>
<evidence type="ECO:0000256" key="5">
    <source>
        <dbReference type="SAM" id="Coils"/>
    </source>
</evidence>